<dbReference type="InterPro" id="IPR007219">
    <property type="entry name" value="XnlR_reg_dom"/>
</dbReference>
<gene>
    <name evidence="7" type="ORF">NKR23_g10818</name>
</gene>
<dbReference type="GO" id="GO:0000981">
    <property type="term" value="F:DNA-binding transcription factor activity, RNA polymerase II-specific"/>
    <property type="evidence" value="ECO:0007669"/>
    <property type="project" value="InterPro"/>
</dbReference>
<evidence type="ECO:0000313" key="7">
    <source>
        <dbReference type="EMBL" id="KAJ9133316.1"/>
    </source>
</evidence>
<keyword evidence="3" id="KW-0805">Transcription regulation</keyword>
<dbReference type="GO" id="GO:0005634">
    <property type="term" value="C:nucleus"/>
    <property type="evidence" value="ECO:0007669"/>
    <property type="project" value="UniProtKB-SubCell"/>
</dbReference>
<dbReference type="InterPro" id="IPR001138">
    <property type="entry name" value="Zn2Cys6_DnaBD"/>
</dbReference>
<evidence type="ECO:0000256" key="3">
    <source>
        <dbReference type="ARBA" id="ARBA00023015"/>
    </source>
</evidence>
<dbReference type="Pfam" id="PF04082">
    <property type="entry name" value="Fungal_trans"/>
    <property type="match status" value="1"/>
</dbReference>
<dbReference type="SMART" id="SM00906">
    <property type="entry name" value="Fungal_trans"/>
    <property type="match status" value="1"/>
</dbReference>
<dbReference type="InterPro" id="IPR050815">
    <property type="entry name" value="TF_fung"/>
</dbReference>
<evidence type="ECO:0000256" key="4">
    <source>
        <dbReference type="ARBA" id="ARBA00023163"/>
    </source>
</evidence>
<feature type="domain" description="Zn(2)-C6 fungal-type" evidence="6">
    <location>
        <begin position="71"/>
        <end position="100"/>
    </location>
</feature>
<proteinExistence type="predicted"/>
<evidence type="ECO:0000256" key="2">
    <source>
        <dbReference type="ARBA" id="ARBA00022723"/>
    </source>
</evidence>
<dbReference type="CDD" id="cd00067">
    <property type="entry name" value="GAL4"/>
    <property type="match status" value="2"/>
</dbReference>
<reference evidence="7" key="1">
    <citation type="submission" date="2022-07" db="EMBL/GenBank/DDBJ databases">
        <title>Fungi with potential for degradation of polypropylene.</title>
        <authorList>
            <person name="Gostincar C."/>
        </authorList>
    </citation>
    <scope>NUCLEOTIDE SEQUENCE</scope>
    <source>
        <strain evidence="7">EXF-13308</strain>
    </source>
</reference>
<dbReference type="Pfam" id="PF00172">
    <property type="entry name" value="Zn_clus"/>
    <property type="match status" value="2"/>
</dbReference>
<dbReference type="Proteomes" id="UP001174694">
    <property type="component" value="Unassembled WGS sequence"/>
</dbReference>
<dbReference type="PANTHER" id="PTHR47338:SF7">
    <property type="entry name" value="ZN(II)2CYS6 TRANSCRIPTION FACTOR (EUROFUNG)"/>
    <property type="match status" value="1"/>
</dbReference>
<accession>A0AA38VI04</accession>
<dbReference type="SMART" id="SM00066">
    <property type="entry name" value="GAL4"/>
    <property type="match status" value="2"/>
</dbReference>
<keyword evidence="5" id="KW-0539">Nucleus</keyword>
<organism evidence="7 8">
    <name type="scientific">Pleurostoma richardsiae</name>
    <dbReference type="NCBI Taxonomy" id="41990"/>
    <lineage>
        <taxon>Eukaryota</taxon>
        <taxon>Fungi</taxon>
        <taxon>Dikarya</taxon>
        <taxon>Ascomycota</taxon>
        <taxon>Pezizomycotina</taxon>
        <taxon>Sordariomycetes</taxon>
        <taxon>Sordariomycetidae</taxon>
        <taxon>Calosphaeriales</taxon>
        <taxon>Pleurostomataceae</taxon>
        <taxon>Pleurostoma</taxon>
    </lineage>
</organism>
<name>A0AA38VI04_9PEZI</name>
<dbReference type="PROSITE" id="PS50048">
    <property type="entry name" value="ZN2_CY6_FUNGAL_2"/>
    <property type="match status" value="2"/>
</dbReference>
<dbReference type="CDD" id="cd12148">
    <property type="entry name" value="fungal_TF_MHR"/>
    <property type="match status" value="1"/>
</dbReference>
<keyword evidence="2" id="KW-0479">Metal-binding</keyword>
<evidence type="ECO:0000256" key="1">
    <source>
        <dbReference type="ARBA" id="ARBA00004123"/>
    </source>
</evidence>
<dbReference type="GO" id="GO:0006351">
    <property type="term" value="P:DNA-templated transcription"/>
    <property type="evidence" value="ECO:0007669"/>
    <property type="project" value="InterPro"/>
</dbReference>
<comment type="caution">
    <text evidence="7">The sequence shown here is derived from an EMBL/GenBank/DDBJ whole genome shotgun (WGS) entry which is preliminary data.</text>
</comment>
<comment type="subcellular location">
    <subcellularLocation>
        <location evidence="1">Nucleus</location>
    </subcellularLocation>
</comment>
<evidence type="ECO:0000313" key="8">
    <source>
        <dbReference type="Proteomes" id="UP001174694"/>
    </source>
</evidence>
<dbReference type="PROSITE" id="PS00463">
    <property type="entry name" value="ZN2_CY6_FUNGAL_1"/>
    <property type="match status" value="2"/>
</dbReference>
<dbReference type="EMBL" id="JANBVO010000051">
    <property type="protein sequence ID" value="KAJ9133316.1"/>
    <property type="molecule type" value="Genomic_DNA"/>
</dbReference>
<dbReference type="InterPro" id="IPR036864">
    <property type="entry name" value="Zn2-C6_fun-type_DNA-bd_sf"/>
</dbReference>
<dbReference type="PANTHER" id="PTHR47338">
    <property type="entry name" value="ZN(II)2CYS6 TRANSCRIPTION FACTOR (EUROFUNG)-RELATED"/>
    <property type="match status" value="1"/>
</dbReference>
<keyword evidence="4" id="KW-0804">Transcription</keyword>
<protein>
    <submittedName>
        <fullName evidence="7">Fungal transcriptional regulatory protein</fullName>
    </submittedName>
</protein>
<dbReference type="Gene3D" id="4.10.240.10">
    <property type="entry name" value="Zn(2)-C6 fungal-type DNA-binding domain"/>
    <property type="match status" value="2"/>
</dbReference>
<evidence type="ECO:0000256" key="5">
    <source>
        <dbReference type="ARBA" id="ARBA00023242"/>
    </source>
</evidence>
<dbReference type="SUPFAM" id="SSF57701">
    <property type="entry name" value="Zn2/Cys6 DNA-binding domain"/>
    <property type="match status" value="2"/>
</dbReference>
<dbReference type="GO" id="GO:0003677">
    <property type="term" value="F:DNA binding"/>
    <property type="evidence" value="ECO:0007669"/>
    <property type="project" value="InterPro"/>
</dbReference>
<evidence type="ECO:0000259" key="6">
    <source>
        <dbReference type="PROSITE" id="PS50048"/>
    </source>
</evidence>
<keyword evidence="8" id="KW-1185">Reference proteome</keyword>
<dbReference type="GO" id="GO:0008270">
    <property type="term" value="F:zinc ion binding"/>
    <property type="evidence" value="ECO:0007669"/>
    <property type="project" value="InterPro"/>
</dbReference>
<dbReference type="AlphaFoldDB" id="A0AA38VI04"/>
<sequence>MEEQQVATSCLVCRKRKIKCDRTSGACNNCRKFGAECAYSTDAGADVVRGPVTATDSITQAGLKRRRILYSCAECKRAKTKCSGGEACERCIKKALACFYHSPEPGVVREAQVAPVSSHLVPTWIMSTSLPPVDKIRALVDIYFARVHTVRCMGFLHIPTFMERLKDSRQLYSEDSGLIFIVCALAAPFYTADIAGGRGEESEFESRFFDAGKGWAASAMQCVFSNLGTPGVECLMTEILLHEYYLRCGDYAKGFLTSGLVARHIQVLQRNLEYDYDVLCRRSRISWVMKESRRRLVWCCYLLDAFIECGIDQLRFVSPDDIQLQLPCSEDLFMRNKPCITEILCRGELLPFVDPQLGISAADNLDLRAFYIRAMSTRSKVLKYVKNLDGEVPWETDQVSHFSLLDQELRDLEDSIPDDFRVSTENTYLFKTSGRLNLYFGLHILISQTFNDLYRIGVSNLVYPNNATRWIRENAPTDFIRRCHRMCASKAVYIASLLEELWNCHKASIIDTPYAVHTQVCSSVLVTTLASWKEPEPLNPHISHRQYRRLLQNNVNILQYLRTYIKADLYYESVSQALRRFDELHEDGTLESKKNAPTRGCIPWRENKRATGTIRRLVQLIHRPQSQVTLAIFVHLLRVLHLT</sequence>
<feature type="domain" description="Zn(2)-C6 fungal-type" evidence="6">
    <location>
        <begin position="9"/>
        <end position="39"/>
    </location>
</feature>